<evidence type="ECO:0000313" key="2">
    <source>
        <dbReference type="Proteomes" id="UP000269396"/>
    </source>
</evidence>
<accession>A0A183NJY7</accession>
<dbReference type="SUPFAM" id="SSF56219">
    <property type="entry name" value="DNase I-like"/>
    <property type="match status" value="1"/>
</dbReference>
<dbReference type="STRING" id="31246.A0A183NJY7"/>
<dbReference type="PANTHER" id="PTHR33395">
    <property type="entry name" value="TRANSCRIPTASE, PUTATIVE-RELATED-RELATED"/>
    <property type="match status" value="1"/>
</dbReference>
<dbReference type="InterPro" id="IPR036691">
    <property type="entry name" value="Endo/exonu/phosph_ase_sf"/>
</dbReference>
<dbReference type="EMBL" id="UZAL01003337">
    <property type="protein sequence ID" value="VDO86905.1"/>
    <property type="molecule type" value="Genomic_DNA"/>
</dbReference>
<dbReference type="Gene3D" id="3.60.10.10">
    <property type="entry name" value="Endonuclease/exonuclease/phosphatase"/>
    <property type="match status" value="1"/>
</dbReference>
<gene>
    <name evidence="1" type="ORF">SMTD_LOCUS2422</name>
</gene>
<evidence type="ECO:0000313" key="1">
    <source>
        <dbReference type="EMBL" id="VDO86905.1"/>
    </source>
</evidence>
<name>A0A183NJY7_9TREM</name>
<organism evidence="1 2">
    <name type="scientific">Schistosoma mattheei</name>
    <dbReference type="NCBI Taxonomy" id="31246"/>
    <lineage>
        <taxon>Eukaryota</taxon>
        <taxon>Metazoa</taxon>
        <taxon>Spiralia</taxon>
        <taxon>Lophotrochozoa</taxon>
        <taxon>Platyhelminthes</taxon>
        <taxon>Trematoda</taxon>
        <taxon>Digenea</taxon>
        <taxon>Strigeidida</taxon>
        <taxon>Schistosomatoidea</taxon>
        <taxon>Schistosomatidae</taxon>
        <taxon>Schistosoma</taxon>
    </lineage>
</organism>
<proteinExistence type="predicted"/>
<sequence>MGAARRDLNRLRICYTDARCLLNKQSELGVHIDSIKLDMIAVTETWLTQPTDSMEFDFEGFTLIRADRIQKRKGGGVVLFIGNTVPFAIIDSVSHESGTDELVGYSLKCKRQKLLIGLIYSSPSCELDKVLPDSLNTWSQSGRYLILGDFNAPIVDWETLRTEFSGTS</sequence>
<dbReference type="PANTHER" id="PTHR33395:SF22">
    <property type="entry name" value="REVERSE TRANSCRIPTASE DOMAIN-CONTAINING PROTEIN"/>
    <property type="match status" value="1"/>
</dbReference>
<keyword evidence="2" id="KW-1185">Reference proteome</keyword>
<protein>
    <submittedName>
        <fullName evidence="1">Uncharacterized protein</fullName>
    </submittedName>
</protein>
<dbReference type="AlphaFoldDB" id="A0A183NJY7"/>
<reference evidence="1 2" key="1">
    <citation type="submission" date="2018-11" db="EMBL/GenBank/DDBJ databases">
        <authorList>
            <consortium name="Pathogen Informatics"/>
        </authorList>
    </citation>
    <scope>NUCLEOTIDE SEQUENCE [LARGE SCALE GENOMIC DNA]</scope>
    <source>
        <strain>Denwood</strain>
        <strain evidence="2">Zambia</strain>
    </source>
</reference>
<dbReference type="Proteomes" id="UP000269396">
    <property type="component" value="Unassembled WGS sequence"/>
</dbReference>